<evidence type="ECO:0000313" key="2">
    <source>
        <dbReference type="Proteomes" id="UP001596414"/>
    </source>
</evidence>
<gene>
    <name evidence="1" type="ORF">ACFQJ7_10745</name>
</gene>
<dbReference type="Proteomes" id="UP001596414">
    <property type="component" value="Unassembled WGS sequence"/>
</dbReference>
<evidence type="ECO:0008006" key="3">
    <source>
        <dbReference type="Google" id="ProtNLM"/>
    </source>
</evidence>
<dbReference type="RefSeq" id="WP_267636064.1">
    <property type="nucleotide sequence ID" value="NZ_JAODIY010000001.1"/>
</dbReference>
<proteinExistence type="predicted"/>
<protein>
    <recommendedName>
        <fullName evidence="3">DUF1858 domain-containing protein</fullName>
    </recommendedName>
</protein>
<organism evidence="1 2">
    <name type="scientific">Halovenus rubra</name>
    <dbReference type="NCBI Taxonomy" id="869890"/>
    <lineage>
        <taxon>Archaea</taxon>
        <taxon>Methanobacteriati</taxon>
        <taxon>Methanobacteriota</taxon>
        <taxon>Stenosarchaea group</taxon>
        <taxon>Halobacteria</taxon>
        <taxon>Halobacteriales</taxon>
        <taxon>Haloarculaceae</taxon>
        <taxon>Halovenus</taxon>
    </lineage>
</organism>
<comment type="caution">
    <text evidence="1">The sequence shown here is derived from an EMBL/GenBank/DDBJ whole genome shotgun (WGS) entry which is preliminary data.</text>
</comment>
<sequence length="347" mass="39388">MATGFSFGASGYPITWKHLAKEEKQQMITERNEGTLQKCEQLADMFSADYLLPFAKFFELVQPAHKSYRELMEKNRPADVTEHLTEHDVTVLDLLPGESWSGNDGSIDRRVNREQFFDNDFREQYLLDTYESQPPVVTESFDMTHEELADYFESLGGSDLAARIGDFALTLSLTGEQTLTALLRVQEGEIEYKPTEKQIPLGELDASHNVSMSCPGALVQFVVRNDRSWDDIHIGYWCEFDRQPDEYSLEFWRLLHAPWEARNDAMRIAKDYDIETELEGTTMADLVERNDVGDILSTYGLHCAGCPEGLGEDIIEAARIHGLDPQQARRLISEIEASVTGKQSVSD</sequence>
<reference evidence="1 2" key="1">
    <citation type="journal article" date="2014" name="Int. J. Syst. Evol. Microbiol.">
        <title>Complete genome sequence of Corynebacterium casei LMG S-19264T (=DSM 44701T), isolated from a smear-ripened cheese.</title>
        <authorList>
            <consortium name="US DOE Joint Genome Institute (JGI-PGF)"/>
            <person name="Walter F."/>
            <person name="Albersmeier A."/>
            <person name="Kalinowski J."/>
            <person name="Ruckert C."/>
        </authorList>
    </citation>
    <scope>NUCLEOTIDE SEQUENCE [LARGE SCALE GENOMIC DNA]</scope>
    <source>
        <strain evidence="1 2">CGMCC 4.7215</strain>
    </source>
</reference>
<dbReference type="Gene3D" id="1.10.3910.10">
    <property type="entry name" value="SP0561-like"/>
    <property type="match status" value="1"/>
</dbReference>
<evidence type="ECO:0000313" key="1">
    <source>
        <dbReference type="EMBL" id="MFC7126509.1"/>
    </source>
</evidence>
<accession>A0ABD5X9G8</accession>
<dbReference type="AlphaFoldDB" id="A0ABD5X9G8"/>
<dbReference type="InterPro" id="IPR038062">
    <property type="entry name" value="ScdA-like_N_sf"/>
</dbReference>
<dbReference type="EMBL" id="JBHSZQ010000020">
    <property type="protein sequence ID" value="MFC7126509.1"/>
    <property type="molecule type" value="Genomic_DNA"/>
</dbReference>
<name>A0ABD5X9G8_9EURY</name>